<organism evidence="1">
    <name type="scientific">viral metagenome</name>
    <dbReference type="NCBI Taxonomy" id="1070528"/>
    <lineage>
        <taxon>unclassified sequences</taxon>
        <taxon>metagenomes</taxon>
        <taxon>organismal metagenomes</taxon>
    </lineage>
</organism>
<sequence length="51" mass="5706">MKRPPKFSINIIIPMKYRFPLKAPRIASIGDNAIDDIPDNECAANPGRLIL</sequence>
<dbReference type="EMBL" id="MN740759">
    <property type="protein sequence ID" value="QHS81759.1"/>
    <property type="molecule type" value="Genomic_DNA"/>
</dbReference>
<proteinExistence type="predicted"/>
<name>A0A6C0APK2_9ZZZZ</name>
<evidence type="ECO:0000313" key="1">
    <source>
        <dbReference type="EMBL" id="QHS81759.1"/>
    </source>
</evidence>
<protein>
    <submittedName>
        <fullName evidence="1">Uncharacterized protein</fullName>
    </submittedName>
</protein>
<reference evidence="1" key="1">
    <citation type="journal article" date="2020" name="Nature">
        <title>Giant virus diversity and host interactions through global metagenomics.</title>
        <authorList>
            <person name="Schulz F."/>
            <person name="Roux S."/>
            <person name="Paez-Espino D."/>
            <person name="Jungbluth S."/>
            <person name="Walsh D.A."/>
            <person name="Denef V.J."/>
            <person name="McMahon K.D."/>
            <person name="Konstantinidis K.T."/>
            <person name="Eloe-Fadrosh E.A."/>
            <person name="Kyrpides N.C."/>
            <person name="Woyke T."/>
        </authorList>
    </citation>
    <scope>NUCLEOTIDE SEQUENCE</scope>
    <source>
        <strain evidence="1">GVMAG-S-1101164-72</strain>
    </source>
</reference>
<accession>A0A6C0APK2</accession>
<dbReference type="AlphaFoldDB" id="A0A6C0APK2"/>